<accession>A0A517YN95</accession>
<gene>
    <name evidence="1" type="ORF">ETAA8_68480</name>
</gene>
<keyword evidence="2" id="KW-1185">Reference proteome</keyword>
<organism evidence="1 2">
    <name type="scientific">Anatilimnocola aggregata</name>
    <dbReference type="NCBI Taxonomy" id="2528021"/>
    <lineage>
        <taxon>Bacteria</taxon>
        <taxon>Pseudomonadati</taxon>
        <taxon>Planctomycetota</taxon>
        <taxon>Planctomycetia</taxon>
        <taxon>Pirellulales</taxon>
        <taxon>Pirellulaceae</taxon>
        <taxon>Anatilimnocola</taxon>
    </lineage>
</organism>
<dbReference type="EMBL" id="CP036274">
    <property type="protein sequence ID" value="QDU31688.1"/>
    <property type="molecule type" value="Genomic_DNA"/>
</dbReference>
<evidence type="ECO:0000313" key="2">
    <source>
        <dbReference type="Proteomes" id="UP000315017"/>
    </source>
</evidence>
<sequence>MIFVRALLLTILGLVPFCVGEEKRPVVRDSEKMAYLDNGIIKIGVDLDRGGSIGFLADAKKTDSAVNVHDLGRWIGQSYYSGPMPFGTPHPGWKDWPWNPVSAGDVYGNPSKLIEKKNDGKTLYIKSVPMQWALKNLPGDCQIETWITLEGRSVRVRNRLTNDRKDHAQYRAMDQELPAVYTTGKLHRLMTYTGDSPFADKPLKEIPKIPAKGTRPHWTTFFATEHWAALVDDDDWGFGVIHPDVVRFVGGFYGKPNTGGPDDDPSGYVAPVRQEILDHHIVYEYHYTLVLDSLTNIRKEAYKQRPKSAVPDYRFKKDRQHWWLVNANDTGIPVKDSWRLKVEQDDPQMFGPEGCWQAKDAATIFVRAAYRTTNKTAELFWESADKPGFRGEQSVKFAIVPDGKMRTYEVDLSSSAAYRGAIRRLRFDPVETGRPGETVDVEFISAKRD</sequence>
<protein>
    <submittedName>
        <fullName evidence="1">Uncharacterized protein</fullName>
    </submittedName>
</protein>
<dbReference type="AlphaFoldDB" id="A0A517YN95"/>
<proteinExistence type="predicted"/>
<dbReference type="Proteomes" id="UP000315017">
    <property type="component" value="Chromosome"/>
</dbReference>
<dbReference type="KEGG" id="aagg:ETAA8_68480"/>
<evidence type="ECO:0000313" key="1">
    <source>
        <dbReference type="EMBL" id="QDU31688.1"/>
    </source>
</evidence>
<reference evidence="1 2" key="1">
    <citation type="submission" date="2019-02" db="EMBL/GenBank/DDBJ databases">
        <title>Deep-cultivation of Planctomycetes and their phenomic and genomic characterization uncovers novel biology.</title>
        <authorList>
            <person name="Wiegand S."/>
            <person name="Jogler M."/>
            <person name="Boedeker C."/>
            <person name="Pinto D."/>
            <person name="Vollmers J."/>
            <person name="Rivas-Marin E."/>
            <person name="Kohn T."/>
            <person name="Peeters S.H."/>
            <person name="Heuer A."/>
            <person name="Rast P."/>
            <person name="Oberbeckmann S."/>
            <person name="Bunk B."/>
            <person name="Jeske O."/>
            <person name="Meyerdierks A."/>
            <person name="Storesund J.E."/>
            <person name="Kallscheuer N."/>
            <person name="Luecker S."/>
            <person name="Lage O.M."/>
            <person name="Pohl T."/>
            <person name="Merkel B.J."/>
            <person name="Hornburger P."/>
            <person name="Mueller R.-W."/>
            <person name="Bruemmer F."/>
            <person name="Labrenz M."/>
            <person name="Spormann A.M."/>
            <person name="Op den Camp H."/>
            <person name="Overmann J."/>
            <person name="Amann R."/>
            <person name="Jetten M.S.M."/>
            <person name="Mascher T."/>
            <person name="Medema M.H."/>
            <person name="Devos D.P."/>
            <person name="Kaster A.-K."/>
            <person name="Ovreas L."/>
            <person name="Rohde M."/>
            <person name="Galperin M.Y."/>
            <person name="Jogler C."/>
        </authorList>
    </citation>
    <scope>NUCLEOTIDE SEQUENCE [LARGE SCALE GENOMIC DNA]</scope>
    <source>
        <strain evidence="1 2">ETA_A8</strain>
    </source>
</reference>
<name>A0A517YN95_9BACT</name>